<dbReference type="Pfam" id="PF09339">
    <property type="entry name" value="HTH_IclR"/>
    <property type="match status" value="1"/>
</dbReference>
<dbReference type="PROSITE" id="PS51078">
    <property type="entry name" value="ICLR_ED"/>
    <property type="match status" value="1"/>
</dbReference>
<dbReference type="EMBL" id="SMLA01000077">
    <property type="protein sequence ID" value="TDD81495.1"/>
    <property type="molecule type" value="Genomic_DNA"/>
</dbReference>
<dbReference type="RefSeq" id="WP_132686502.1">
    <property type="nucleotide sequence ID" value="NZ_SMLA01000077.1"/>
</dbReference>
<evidence type="ECO:0000259" key="5">
    <source>
        <dbReference type="PROSITE" id="PS51078"/>
    </source>
</evidence>
<dbReference type="InterPro" id="IPR050707">
    <property type="entry name" value="HTH_MetabolicPath_Reg"/>
</dbReference>
<keyword evidence="7" id="KW-1185">Reference proteome</keyword>
<dbReference type="PANTHER" id="PTHR30136:SF35">
    <property type="entry name" value="HTH-TYPE TRANSCRIPTIONAL REGULATOR RV1719"/>
    <property type="match status" value="1"/>
</dbReference>
<name>A0A4R5B7X9_9PSEU</name>
<feature type="domain" description="IclR-ED" evidence="5">
    <location>
        <begin position="73"/>
        <end position="254"/>
    </location>
</feature>
<dbReference type="InterPro" id="IPR014757">
    <property type="entry name" value="Tscrpt_reg_IclR_C"/>
</dbReference>
<dbReference type="InterPro" id="IPR011991">
    <property type="entry name" value="ArsR-like_HTH"/>
</dbReference>
<dbReference type="Gene3D" id="1.10.10.10">
    <property type="entry name" value="Winged helix-like DNA-binding domain superfamily/Winged helix DNA-binding domain"/>
    <property type="match status" value="1"/>
</dbReference>
<dbReference type="SMART" id="SM00346">
    <property type="entry name" value="HTH_ICLR"/>
    <property type="match status" value="1"/>
</dbReference>
<evidence type="ECO:0000256" key="1">
    <source>
        <dbReference type="ARBA" id="ARBA00023015"/>
    </source>
</evidence>
<dbReference type="SUPFAM" id="SSF55781">
    <property type="entry name" value="GAF domain-like"/>
    <property type="match status" value="1"/>
</dbReference>
<dbReference type="InterPro" id="IPR029016">
    <property type="entry name" value="GAF-like_dom_sf"/>
</dbReference>
<dbReference type="GO" id="GO:0003677">
    <property type="term" value="F:DNA binding"/>
    <property type="evidence" value="ECO:0007669"/>
    <property type="project" value="UniProtKB-KW"/>
</dbReference>
<evidence type="ECO:0000256" key="2">
    <source>
        <dbReference type="ARBA" id="ARBA00023125"/>
    </source>
</evidence>
<feature type="domain" description="HTH iclR-type" evidence="4">
    <location>
        <begin position="6"/>
        <end position="72"/>
    </location>
</feature>
<sequence length="271" mass="29549">MSVEGSSSVHRTLAILLTLGSEDAAERGSLGVVEIARRVGREKSQISRALRALEESGLVERDPDTLRYRLGWRLFTMAVNVGQQRLLAEAPAILRRLVAATKERAHLTVPDGDGALTVLSESPMRAVQTAGWVGRVVPLHTTSSGRALLFDHSDEEIRELLADTMFGSAGPQAPRDVEDVLARLHRARTRGYVLVDEEFEEGLVAAAAPIRDFRGRVCAALNVSAPKFRFGRDLDKTGRMVCSAAHQISRAMAGLDPVESSRPQTPARPQR</sequence>
<dbReference type="InterPro" id="IPR036390">
    <property type="entry name" value="WH_DNA-bd_sf"/>
</dbReference>
<evidence type="ECO:0000259" key="4">
    <source>
        <dbReference type="PROSITE" id="PS51077"/>
    </source>
</evidence>
<dbReference type="InterPro" id="IPR005471">
    <property type="entry name" value="Tscrpt_reg_IclR_N"/>
</dbReference>
<dbReference type="Proteomes" id="UP000294723">
    <property type="component" value="Unassembled WGS sequence"/>
</dbReference>
<dbReference type="Pfam" id="PF01614">
    <property type="entry name" value="IclR_C"/>
    <property type="match status" value="1"/>
</dbReference>
<proteinExistence type="predicted"/>
<dbReference type="GO" id="GO:0045892">
    <property type="term" value="P:negative regulation of DNA-templated transcription"/>
    <property type="evidence" value="ECO:0007669"/>
    <property type="project" value="TreeGrafter"/>
</dbReference>
<comment type="caution">
    <text evidence="6">The sequence shown here is derived from an EMBL/GenBank/DDBJ whole genome shotgun (WGS) entry which is preliminary data.</text>
</comment>
<gene>
    <name evidence="6" type="ORF">E1202_28970</name>
</gene>
<dbReference type="SUPFAM" id="SSF46785">
    <property type="entry name" value="Winged helix' DNA-binding domain"/>
    <property type="match status" value="1"/>
</dbReference>
<evidence type="ECO:0000256" key="3">
    <source>
        <dbReference type="ARBA" id="ARBA00023163"/>
    </source>
</evidence>
<organism evidence="6 7">
    <name type="scientific">Saccharopolyspora karakumensis</name>
    <dbReference type="NCBI Taxonomy" id="2530386"/>
    <lineage>
        <taxon>Bacteria</taxon>
        <taxon>Bacillati</taxon>
        <taxon>Actinomycetota</taxon>
        <taxon>Actinomycetes</taxon>
        <taxon>Pseudonocardiales</taxon>
        <taxon>Pseudonocardiaceae</taxon>
        <taxon>Saccharopolyspora</taxon>
    </lineage>
</organism>
<dbReference type="AlphaFoldDB" id="A0A4R5B7X9"/>
<accession>A0A4R5B7X9</accession>
<dbReference type="Gene3D" id="3.30.450.40">
    <property type="match status" value="1"/>
</dbReference>
<keyword evidence="2" id="KW-0238">DNA-binding</keyword>
<dbReference type="PANTHER" id="PTHR30136">
    <property type="entry name" value="HELIX-TURN-HELIX TRANSCRIPTIONAL REGULATOR, ICLR FAMILY"/>
    <property type="match status" value="1"/>
</dbReference>
<dbReference type="GO" id="GO:0003700">
    <property type="term" value="F:DNA-binding transcription factor activity"/>
    <property type="evidence" value="ECO:0007669"/>
    <property type="project" value="TreeGrafter"/>
</dbReference>
<evidence type="ECO:0000313" key="6">
    <source>
        <dbReference type="EMBL" id="TDD81495.1"/>
    </source>
</evidence>
<protein>
    <submittedName>
        <fullName evidence="6">IclR family transcriptional regulator</fullName>
    </submittedName>
</protein>
<reference evidence="6 7" key="1">
    <citation type="submission" date="2019-03" db="EMBL/GenBank/DDBJ databases">
        <title>Draft genome sequences of novel Actinobacteria.</title>
        <authorList>
            <person name="Sahin N."/>
            <person name="Ay H."/>
            <person name="Saygin H."/>
        </authorList>
    </citation>
    <scope>NUCLEOTIDE SEQUENCE [LARGE SCALE GENOMIC DNA]</scope>
    <source>
        <strain evidence="6 7">5K548</strain>
    </source>
</reference>
<keyword evidence="1" id="KW-0805">Transcription regulation</keyword>
<dbReference type="InterPro" id="IPR036388">
    <property type="entry name" value="WH-like_DNA-bd_sf"/>
</dbReference>
<dbReference type="CDD" id="cd00090">
    <property type="entry name" value="HTH_ARSR"/>
    <property type="match status" value="1"/>
</dbReference>
<dbReference type="PROSITE" id="PS51077">
    <property type="entry name" value="HTH_ICLR"/>
    <property type="match status" value="1"/>
</dbReference>
<evidence type="ECO:0000313" key="7">
    <source>
        <dbReference type="Proteomes" id="UP000294723"/>
    </source>
</evidence>
<keyword evidence="3" id="KW-0804">Transcription</keyword>